<dbReference type="GO" id="GO:0004659">
    <property type="term" value="F:prenyltransferase activity"/>
    <property type="evidence" value="ECO:0007669"/>
    <property type="project" value="InterPro"/>
</dbReference>
<reference evidence="9" key="1">
    <citation type="submission" date="2016-01" db="EMBL/GenBank/DDBJ databases">
        <authorList>
            <person name="Mitreva M."/>
            <person name="Pepin K.H."/>
            <person name="Mihindukulasuriya K.A."/>
            <person name="Fulton R."/>
            <person name="Fronick C."/>
            <person name="O'Laughlin M."/>
            <person name="Miner T."/>
            <person name="Herter B."/>
            <person name="Rosa B.A."/>
            <person name="Cordes M."/>
            <person name="Tomlinson C."/>
            <person name="Wollam A."/>
            <person name="Palsikar V.B."/>
            <person name="Mardis E.R."/>
            <person name="Wilson R.K."/>
        </authorList>
    </citation>
    <scope>NUCLEOTIDE SEQUENCE [LARGE SCALE GENOMIC DNA]</scope>
    <source>
        <strain evidence="9">DNF00729</strain>
    </source>
</reference>
<comment type="cofactor">
    <cofactor evidence="1">
        <name>Mg(2+)</name>
        <dbReference type="ChEBI" id="CHEBI:18420"/>
    </cofactor>
</comment>
<gene>
    <name evidence="8" type="ORF">HMPREF1863_01655</name>
</gene>
<dbReference type="SUPFAM" id="SSF48576">
    <property type="entry name" value="Terpenoid synthases"/>
    <property type="match status" value="1"/>
</dbReference>
<dbReference type="RefSeq" id="WP_068369556.1">
    <property type="nucleotide sequence ID" value="NZ_KQ960182.1"/>
</dbReference>
<protein>
    <submittedName>
        <fullName evidence="8">Geranyltranstransferase family protein</fullName>
    </submittedName>
</protein>
<accession>A0A134ABQ6</accession>
<sequence length="259" mass="28738">MNRFDTRLKEYYNSIQLAAEELRESMVYSLFTGGKRIRPRIFYTVLEDLHYKGEADFYFAAAMESIHTYSLIHDDLPAMDDDDMRRGQPTNHKKFNEALAILAGDGLLSQAGELAAQGAMLEPKGGILAMTYLFKAAGTTGMVDGQTLDIREGASSGDEVIYSKKTGALLGGCFAMAGALSGKDSSFCDKLYRVGETLGISYQFQDDYLDLVEDGKDGEQAFFTDKAERYTSECLGLLKELGEFPETEALILKILKRDR</sequence>
<dbReference type="PANTHER" id="PTHR43281:SF1">
    <property type="entry name" value="FARNESYL DIPHOSPHATE SYNTHASE"/>
    <property type="match status" value="1"/>
</dbReference>
<dbReference type="PATRIC" id="fig|755172.3.peg.1617"/>
<dbReference type="GO" id="GO:0046872">
    <property type="term" value="F:metal ion binding"/>
    <property type="evidence" value="ECO:0007669"/>
    <property type="project" value="UniProtKB-KW"/>
</dbReference>
<dbReference type="InterPro" id="IPR033749">
    <property type="entry name" value="Polyprenyl_synt_CS"/>
</dbReference>
<evidence type="ECO:0000256" key="7">
    <source>
        <dbReference type="RuleBase" id="RU004466"/>
    </source>
</evidence>
<dbReference type="PROSITE" id="PS00723">
    <property type="entry name" value="POLYPRENYL_SYNTHASE_1"/>
    <property type="match status" value="1"/>
</dbReference>
<evidence type="ECO:0000256" key="5">
    <source>
        <dbReference type="ARBA" id="ARBA00022842"/>
    </source>
</evidence>
<dbReference type="PANTHER" id="PTHR43281">
    <property type="entry name" value="FARNESYL DIPHOSPHATE SYNTHASE"/>
    <property type="match status" value="1"/>
</dbReference>
<keyword evidence="6" id="KW-0414">Isoprene biosynthesis</keyword>
<evidence type="ECO:0000256" key="4">
    <source>
        <dbReference type="ARBA" id="ARBA00022723"/>
    </source>
</evidence>
<keyword evidence="9" id="KW-1185">Reference proteome</keyword>
<comment type="caution">
    <text evidence="8">The sequence shown here is derived from an EMBL/GenBank/DDBJ whole genome shotgun (WGS) entry which is preliminary data.</text>
</comment>
<evidence type="ECO:0000256" key="6">
    <source>
        <dbReference type="ARBA" id="ARBA00023229"/>
    </source>
</evidence>
<keyword evidence="3 7" id="KW-0808">Transferase</keyword>
<dbReference type="GO" id="GO:0008299">
    <property type="term" value="P:isoprenoid biosynthetic process"/>
    <property type="evidence" value="ECO:0007669"/>
    <property type="project" value="UniProtKB-KW"/>
</dbReference>
<evidence type="ECO:0000256" key="3">
    <source>
        <dbReference type="ARBA" id="ARBA00022679"/>
    </source>
</evidence>
<proteinExistence type="inferred from homology"/>
<keyword evidence="4" id="KW-0479">Metal-binding</keyword>
<keyword evidence="5" id="KW-0460">Magnesium</keyword>
<evidence type="ECO:0000256" key="1">
    <source>
        <dbReference type="ARBA" id="ARBA00001946"/>
    </source>
</evidence>
<dbReference type="EMBL" id="LSDG01000045">
    <property type="protein sequence ID" value="KXB65147.1"/>
    <property type="molecule type" value="Genomic_DNA"/>
</dbReference>
<evidence type="ECO:0000313" key="9">
    <source>
        <dbReference type="Proteomes" id="UP000070442"/>
    </source>
</evidence>
<dbReference type="Proteomes" id="UP000070442">
    <property type="component" value="Unassembled WGS sequence"/>
</dbReference>
<dbReference type="InterPro" id="IPR008949">
    <property type="entry name" value="Isoprenoid_synthase_dom_sf"/>
</dbReference>
<evidence type="ECO:0000256" key="2">
    <source>
        <dbReference type="ARBA" id="ARBA00006706"/>
    </source>
</evidence>
<dbReference type="InterPro" id="IPR000092">
    <property type="entry name" value="Polyprenyl_synt"/>
</dbReference>
<dbReference type="SFLD" id="SFLDS00005">
    <property type="entry name" value="Isoprenoid_Synthase_Type_I"/>
    <property type="match status" value="1"/>
</dbReference>
<organism evidence="8 9">
    <name type="scientific">Aedoeadaptatus coxii</name>
    <dbReference type="NCBI Taxonomy" id="755172"/>
    <lineage>
        <taxon>Bacteria</taxon>
        <taxon>Bacillati</taxon>
        <taxon>Bacillota</taxon>
        <taxon>Tissierellia</taxon>
        <taxon>Tissierellales</taxon>
        <taxon>Peptoniphilaceae</taxon>
        <taxon>Aedoeadaptatus</taxon>
    </lineage>
</organism>
<dbReference type="AlphaFoldDB" id="A0A134ABQ6"/>
<name>A0A134ABQ6_9FIRM</name>
<dbReference type="STRING" id="755172.HMPREF1863_01655"/>
<dbReference type="Gene3D" id="1.10.600.10">
    <property type="entry name" value="Farnesyl Diphosphate Synthase"/>
    <property type="match status" value="1"/>
</dbReference>
<dbReference type="Pfam" id="PF00348">
    <property type="entry name" value="polyprenyl_synt"/>
    <property type="match status" value="1"/>
</dbReference>
<evidence type="ECO:0000313" key="8">
    <source>
        <dbReference type="EMBL" id="KXB65147.1"/>
    </source>
</evidence>
<comment type="similarity">
    <text evidence="2 7">Belongs to the FPP/GGPP synthase family.</text>
</comment>